<organism evidence="2 3">
    <name type="scientific">Phytophthora fragariaefolia</name>
    <dbReference type="NCBI Taxonomy" id="1490495"/>
    <lineage>
        <taxon>Eukaryota</taxon>
        <taxon>Sar</taxon>
        <taxon>Stramenopiles</taxon>
        <taxon>Oomycota</taxon>
        <taxon>Peronosporomycetes</taxon>
        <taxon>Peronosporales</taxon>
        <taxon>Peronosporaceae</taxon>
        <taxon>Phytophthora</taxon>
    </lineage>
</organism>
<evidence type="ECO:0000313" key="3">
    <source>
        <dbReference type="Proteomes" id="UP001165121"/>
    </source>
</evidence>
<keyword evidence="3" id="KW-1185">Reference proteome</keyword>
<dbReference type="EMBL" id="BSXT01000705">
    <property type="protein sequence ID" value="GMF32619.1"/>
    <property type="molecule type" value="Genomic_DNA"/>
</dbReference>
<name>A0A9W6X6Q6_9STRA</name>
<feature type="compositionally biased region" description="Basic and acidic residues" evidence="1">
    <location>
        <begin position="165"/>
        <end position="180"/>
    </location>
</feature>
<feature type="compositionally biased region" description="Polar residues" evidence="1">
    <location>
        <begin position="29"/>
        <end position="39"/>
    </location>
</feature>
<feature type="compositionally biased region" description="Polar residues" evidence="1">
    <location>
        <begin position="103"/>
        <end position="113"/>
    </location>
</feature>
<feature type="region of interest" description="Disordered" evidence="1">
    <location>
        <begin position="22"/>
        <end position="119"/>
    </location>
</feature>
<feature type="compositionally biased region" description="Low complexity" evidence="1">
    <location>
        <begin position="40"/>
        <end position="56"/>
    </location>
</feature>
<accession>A0A9W6X6Q6</accession>
<evidence type="ECO:0000313" key="2">
    <source>
        <dbReference type="EMBL" id="GMF32619.1"/>
    </source>
</evidence>
<sequence length="226" mass="24950">MPSREFPAPPDLSELLKFFESDEGKARVSRQNVAARSNTQHSRQQPPSSSFSRQLSNENINIAAAKALRSSTQTKTVPAGNRRHLQPRVAKSEPKATTDDKTSSTPQGWNASTLLPPGPAKTLRHQLLCRTYQPPAPVYVVPSEASELLDRLAQGTVSSRSKLKPNADPKKANNGADERPMNACIGVRPASPADTRGRDAIQTLLFYRKEVEKRRRLDTNDSRTDE</sequence>
<evidence type="ECO:0000256" key="1">
    <source>
        <dbReference type="SAM" id="MobiDB-lite"/>
    </source>
</evidence>
<feature type="region of interest" description="Disordered" evidence="1">
    <location>
        <begin position="156"/>
        <end position="196"/>
    </location>
</feature>
<feature type="compositionally biased region" description="Basic and acidic residues" evidence="1">
    <location>
        <begin position="90"/>
        <end position="102"/>
    </location>
</feature>
<gene>
    <name evidence="2" type="ORF">Pfra01_000780900</name>
</gene>
<reference evidence="2" key="1">
    <citation type="submission" date="2023-04" db="EMBL/GenBank/DDBJ databases">
        <title>Phytophthora fragariaefolia NBRC 109709.</title>
        <authorList>
            <person name="Ichikawa N."/>
            <person name="Sato H."/>
            <person name="Tonouchi N."/>
        </authorList>
    </citation>
    <scope>NUCLEOTIDE SEQUENCE</scope>
    <source>
        <strain evidence="2">NBRC 109709</strain>
    </source>
</reference>
<protein>
    <submittedName>
        <fullName evidence="2">Unnamed protein product</fullName>
    </submittedName>
</protein>
<dbReference type="Proteomes" id="UP001165121">
    <property type="component" value="Unassembled WGS sequence"/>
</dbReference>
<dbReference type="OrthoDB" id="167735at2759"/>
<dbReference type="AlphaFoldDB" id="A0A9W6X6Q6"/>
<comment type="caution">
    <text evidence="2">The sequence shown here is derived from an EMBL/GenBank/DDBJ whole genome shotgun (WGS) entry which is preliminary data.</text>
</comment>
<proteinExistence type="predicted"/>